<dbReference type="Gene3D" id="3.40.50.20">
    <property type="match status" value="1"/>
</dbReference>
<dbReference type="InterPro" id="IPR005481">
    <property type="entry name" value="BC-like_N"/>
</dbReference>
<protein>
    <recommendedName>
        <fullName evidence="1">Biotin carboxylase-like N-terminal domain-containing protein</fullName>
    </recommendedName>
</protein>
<feature type="domain" description="Biotin carboxylase-like N-terminal" evidence="1">
    <location>
        <begin position="77"/>
        <end position="140"/>
    </location>
</feature>
<evidence type="ECO:0000313" key="2">
    <source>
        <dbReference type="EMBL" id="KAG6438292.1"/>
    </source>
</evidence>
<dbReference type="InterPro" id="IPR016185">
    <property type="entry name" value="PreATP-grasp_dom_sf"/>
</dbReference>
<dbReference type="AlphaFoldDB" id="A0A8X8YXC5"/>
<organism evidence="2">
    <name type="scientific">Salvia splendens</name>
    <name type="common">Scarlet sage</name>
    <dbReference type="NCBI Taxonomy" id="180675"/>
    <lineage>
        <taxon>Eukaryota</taxon>
        <taxon>Viridiplantae</taxon>
        <taxon>Streptophyta</taxon>
        <taxon>Embryophyta</taxon>
        <taxon>Tracheophyta</taxon>
        <taxon>Spermatophyta</taxon>
        <taxon>Magnoliopsida</taxon>
        <taxon>eudicotyledons</taxon>
        <taxon>Gunneridae</taxon>
        <taxon>Pentapetalae</taxon>
        <taxon>asterids</taxon>
        <taxon>lamiids</taxon>
        <taxon>Lamiales</taxon>
        <taxon>Lamiaceae</taxon>
        <taxon>Nepetoideae</taxon>
        <taxon>Mentheae</taxon>
        <taxon>Salviinae</taxon>
        <taxon>Salvia</taxon>
        <taxon>Salvia subgen. Calosphace</taxon>
        <taxon>core Calosphace</taxon>
    </lineage>
</organism>
<sequence length="154" mass="16804">MAGDQARAATAEFDDEGTHCTREAVRRRVDSTWAVDNGSGGGGVAGVYPASMEVVTGTCPTFGAVAADTPTRLMFEDEDFNMRDYFSSGDDDEMLEAMERVPYDRKAVLEYISQVRTSFAIHPGYGFLSESSVFAQLCLLNSVKTRALHVVQDI</sequence>
<dbReference type="Pfam" id="PF00289">
    <property type="entry name" value="Biotin_carb_N"/>
    <property type="match status" value="1"/>
</dbReference>
<name>A0A8X8YXC5_SALSN</name>
<evidence type="ECO:0000259" key="1">
    <source>
        <dbReference type="Pfam" id="PF00289"/>
    </source>
</evidence>
<comment type="caution">
    <text evidence="2">The sequence shown here is derived from an EMBL/GenBank/DDBJ whole genome shotgun (WGS) entry which is preliminary data.</text>
</comment>
<proteinExistence type="predicted"/>
<evidence type="ECO:0000313" key="3">
    <source>
        <dbReference type="Proteomes" id="UP000298416"/>
    </source>
</evidence>
<dbReference type="SUPFAM" id="SSF52440">
    <property type="entry name" value="PreATP-grasp domain"/>
    <property type="match status" value="1"/>
</dbReference>
<reference evidence="2" key="1">
    <citation type="submission" date="2018-01" db="EMBL/GenBank/DDBJ databases">
        <authorList>
            <person name="Mao J.F."/>
        </authorList>
    </citation>
    <scope>NUCLEOTIDE SEQUENCE</scope>
    <source>
        <strain evidence="2">Huo1</strain>
        <tissue evidence="2">Leaf</tissue>
    </source>
</reference>
<dbReference type="EMBL" id="PNBA02000001">
    <property type="protein sequence ID" value="KAG6438292.1"/>
    <property type="molecule type" value="Genomic_DNA"/>
</dbReference>
<reference evidence="2" key="2">
    <citation type="submission" date="2020-08" db="EMBL/GenBank/DDBJ databases">
        <title>Plant Genome Project.</title>
        <authorList>
            <person name="Zhang R.-G."/>
        </authorList>
    </citation>
    <scope>NUCLEOTIDE SEQUENCE</scope>
    <source>
        <strain evidence="2">Huo1</strain>
        <tissue evidence="2">Leaf</tissue>
    </source>
</reference>
<gene>
    <name evidence="2" type="ORF">SASPL_103229</name>
</gene>
<dbReference type="Proteomes" id="UP000298416">
    <property type="component" value="Unassembled WGS sequence"/>
</dbReference>
<accession>A0A8X8YXC5</accession>
<keyword evidence="3" id="KW-1185">Reference proteome</keyword>